<evidence type="ECO:0000313" key="1">
    <source>
        <dbReference type="EMBL" id="RVT92159.1"/>
    </source>
</evidence>
<protein>
    <submittedName>
        <fullName evidence="1">Uncharacterized protein</fullName>
    </submittedName>
</protein>
<proteinExistence type="predicted"/>
<organism evidence="1 2">
    <name type="scientific">Rhodovarius crocodyli</name>
    <dbReference type="NCBI Taxonomy" id="1979269"/>
    <lineage>
        <taxon>Bacteria</taxon>
        <taxon>Pseudomonadati</taxon>
        <taxon>Pseudomonadota</taxon>
        <taxon>Alphaproteobacteria</taxon>
        <taxon>Acetobacterales</taxon>
        <taxon>Roseomonadaceae</taxon>
        <taxon>Rhodovarius</taxon>
    </lineage>
</organism>
<gene>
    <name evidence="1" type="ORF">EOD42_18245</name>
</gene>
<dbReference type="Proteomes" id="UP000282957">
    <property type="component" value="Unassembled WGS sequence"/>
</dbReference>
<name>A0A437M387_9PROT</name>
<keyword evidence="2" id="KW-1185">Reference proteome</keyword>
<dbReference type="EMBL" id="SACL01000007">
    <property type="protein sequence ID" value="RVT92159.1"/>
    <property type="molecule type" value="Genomic_DNA"/>
</dbReference>
<evidence type="ECO:0000313" key="2">
    <source>
        <dbReference type="Proteomes" id="UP000282957"/>
    </source>
</evidence>
<reference evidence="1 2" key="1">
    <citation type="submission" date="2019-01" db="EMBL/GenBank/DDBJ databases">
        <authorList>
            <person name="Chen W.-M."/>
        </authorList>
    </citation>
    <scope>NUCLEOTIDE SEQUENCE [LARGE SCALE GENOMIC DNA]</scope>
    <source>
        <strain evidence="1 2">CCP-6</strain>
    </source>
</reference>
<sequence length="411" mass="45674">MIQRWIVFTGLVRSEEECSRKLDTVAQWLAEGLLHGLVFSTWLGEFDQYPDLQDRLLGMGATIVESAPPPIKTVGHALHQMQTLYMGLRAVPAGAYVMKSRVDMNVLVAQQERLLQRGPVPLDLPQGWPAIFSHRVAIADSFVFSPFYTNDIQFFGVREDLLKIASFDIGIGMFSPHLGTEQWLHAGPFLGHFPALRQFLGYQPGLLFGRPQDTEAASLLLLEHEVTRRALCTSWLLLRHYYEFIYGVPTQKPLPEALDFRQIFVPEYLHGLRPHVSAHQPTVSNNFALDTLLQGRWVLDGRAADFSAEVAALEGAGSPAVLPAIDLPAGLDDPWIGVGEGLSTLLGRPVGRQYDLQRHGAGRVIRDITEPARIHGVDGGAETAALRSELDGQRRIYNELLDRLAARGIRP</sequence>
<dbReference type="OrthoDB" id="7296799at2"/>
<comment type="caution">
    <text evidence="1">The sequence shown here is derived from an EMBL/GenBank/DDBJ whole genome shotgun (WGS) entry which is preliminary data.</text>
</comment>
<dbReference type="AlphaFoldDB" id="A0A437M387"/>
<accession>A0A437M387</accession>